<proteinExistence type="predicted"/>
<organism evidence="1">
    <name type="scientific">Klebsiella pneumoniae</name>
    <dbReference type="NCBI Taxonomy" id="573"/>
    <lineage>
        <taxon>Bacteria</taxon>
        <taxon>Pseudomonadati</taxon>
        <taxon>Pseudomonadota</taxon>
        <taxon>Gammaproteobacteria</taxon>
        <taxon>Enterobacterales</taxon>
        <taxon>Enterobacteriaceae</taxon>
        <taxon>Klebsiella/Raoultella group</taxon>
        <taxon>Klebsiella</taxon>
        <taxon>Klebsiella pneumoniae complex</taxon>
    </lineage>
</organism>
<dbReference type="EMBL" id="MG700549">
    <property type="protein sequence ID" value="AVI43513.1"/>
    <property type="molecule type" value="Genomic_DNA"/>
</dbReference>
<protein>
    <submittedName>
        <fullName evidence="1">Uncharacterized protein</fullName>
    </submittedName>
</protein>
<dbReference type="AlphaFoldDB" id="A0A2P1BP34"/>
<reference evidence="1" key="1">
    <citation type="submission" date="2017-12" db="EMBL/GenBank/DDBJ databases">
        <title>Insights into the successfully spreading KPC-encoding IncII plasmids.</title>
        <authorList>
            <person name="Brandt C."/>
            <person name="Pletz M.W."/>
            <person name="Makarewicz O."/>
        </authorList>
    </citation>
    <scope>NUCLEOTIDE SEQUENCE</scope>
    <source>
        <strain evidence="1">St015256/1</strain>
        <plasmid evidence="1">pUJ-83KPC</plasmid>
    </source>
</reference>
<evidence type="ECO:0000313" key="1">
    <source>
        <dbReference type="EMBL" id="AVI43513.1"/>
    </source>
</evidence>
<geneLocation type="plasmid" evidence="1">
    <name>pUJ-83KPC</name>
</geneLocation>
<accession>A0A2P1BP34</accession>
<keyword evidence="1" id="KW-0614">Plasmid</keyword>
<sequence>MGLSLVKTDLSTPLHVRIRDPLNNEKGPFNTTNFTKRNCKVVLSWVRSELAQELAGPDFASGHRRGTTENIRPVRNDKILPGFSTYQLA</sequence>
<name>A0A2P1BP34_KLEPN</name>